<proteinExistence type="predicted"/>
<keyword evidence="2" id="KW-1185">Reference proteome</keyword>
<dbReference type="EMBL" id="JAFREM010000029">
    <property type="protein sequence ID" value="MBO1307991.1"/>
    <property type="molecule type" value="Genomic_DNA"/>
</dbReference>
<evidence type="ECO:0000313" key="2">
    <source>
        <dbReference type="Proteomes" id="UP000664601"/>
    </source>
</evidence>
<dbReference type="RefSeq" id="WP_207674981.1">
    <property type="nucleotide sequence ID" value="NZ_JAFREM010000029.1"/>
</dbReference>
<organism evidence="1 2">
    <name type="scientific">Candidatus Enterococcus moelleringii</name>
    <dbReference type="NCBI Taxonomy" id="2815325"/>
    <lineage>
        <taxon>Bacteria</taxon>
        <taxon>Bacillati</taxon>
        <taxon>Bacillota</taxon>
        <taxon>Bacilli</taxon>
        <taxon>Lactobacillales</taxon>
        <taxon>Enterococcaceae</taxon>
        <taxon>Enterococcus</taxon>
    </lineage>
</organism>
<evidence type="ECO:0000313" key="1">
    <source>
        <dbReference type="EMBL" id="MBO1307991.1"/>
    </source>
</evidence>
<comment type="caution">
    <text evidence="1">The sequence shown here is derived from an EMBL/GenBank/DDBJ whole genome shotgun (WGS) entry which is preliminary data.</text>
</comment>
<accession>A0ABS3LEC0</accession>
<name>A0ABS3LEC0_9ENTE</name>
<gene>
    <name evidence="1" type="ORF">JZO70_17585</name>
</gene>
<evidence type="ECO:0008006" key="3">
    <source>
        <dbReference type="Google" id="ProtNLM"/>
    </source>
</evidence>
<sequence>MSLPTSYRDLTIMPIFTEKALVVACDTSAAIGQKEHDAVYIDPAITAAFCLRVPILEFICFGAKPLCIIDLIGNEYEPTGRQILSGIKGEMVKAGLGDLPINGSTEENMVTTATSIGITLIGEIPTDHALPRMEEECTLLQLGQPYITNEVVKNRDIIFSYDIVKKLKGEPAVVDLLPVGSKGIGYEAQLMTENSDFQVTFNEGVDTECSAGPATVLILAVKKNRVDELLEKYPELKQIGEFTRR</sequence>
<reference evidence="1 2" key="1">
    <citation type="submission" date="2021-03" db="EMBL/GenBank/DDBJ databases">
        <title>Enterococcal diversity collection.</title>
        <authorList>
            <person name="Gilmore M.S."/>
            <person name="Schwartzman J."/>
            <person name="Van Tyne D."/>
            <person name="Martin M."/>
            <person name="Earl A.M."/>
            <person name="Manson A.L."/>
            <person name="Straub T."/>
            <person name="Salamzade R."/>
            <person name="Saavedra J."/>
            <person name="Lebreton F."/>
            <person name="Prichula J."/>
            <person name="Schaufler K."/>
            <person name="Gaca A."/>
            <person name="Sgardioli B."/>
            <person name="Wagenaar J."/>
            <person name="Strong T."/>
        </authorList>
    </citation>
    <scope>NUCLEOTIDE SEQUENCE [LARGE SCALE GENOMIC DNA]</scope>
    <source>
        <strain evidence="1 2">669A</strain>
    </source>
</reference>
<dbReference type="Proteomes" id="UP000664601">
    <property type="component" value="Unassembled WGS sequence"/>
</dbReference>
<protein>
    <recommendedName>
        <fullName evidence="3">Alpha-ribazole kinase</fullName>
    </recommendedName>
</protein>